<proteinExistence type="predicted"/>
<evidence type="ECO:0000313" key="4">
    <source>
        <dbReference type="EMBL" id="KAF2404230.1"/>
    </source>
</evidence>
<dbReference type="EMBL" id="ML996688">
    <property type="protein sequence ID" value="KAF2404230.1"/>
    <property type="molecule type" value="Genomic_DNA"/>
</dbReference>
<organism evidence="4 5">
    <name type="scientific">Trichodelitschia bisporula</name>
    <dbReference type="NCBI Taxonomy" id="703511"/>
    <lineage>
        <taxon>Eukaryota</taxon>
        <taxon>Fungi</taxon>
        <taxon>Dikarya</taxon>
        <taxon>Ascomycota</taxon>
        <taxon>Pezizomycotina</taxon>
        <taxon>Dothideomycetes</taxon>
        <taxon>Dothideomycetes incertae sedis</taxon>
        <taxon>Phaeotrichales</taxon>
        <taxon>Phaeotrichaceae</taxon>
        <taxon>Trichodelitschia</taxon>
    </lineage>
</organism>
<dbReference type="InterPro" id="IPR036864">
    <property type="entry name" value="Zn2-C6_fun-type_DNA-bd_sf"/>
</dbReference>
<name>A0A6G1I7G5_9PEZI</name>
<keyword evidence="5" id="KW-1185">Reference proteome</keyword>
<feature type="domain" description="Zn(2)-C6 fungal-type" evidence="3">
    <location>
        <begin position="205"/>
        <end position="237"/>
    </location>
</feature>
<dbReference type="InterPro" id="IPR001138">
    <property type="entry name" value="Zn2Cys6_DnaBD"/>
</dbReference>
<protein>
    <recommendedName>
        <fullName evidence="3">Zn(2)-C6 fungal-type domain-containing protein</fullName>
    </recommendedName>
</protein>
<accession>A0A6G1I7G5</accession>
<keyword evidence="1" id="KW-0539">Nucleus</keyword>
<dbReference type="OrthoDB" id="3932796at2759"/>
<dbReference type="SUPFAM" id="SSF57701">
    <property type="entry name" value="Zn2/Cys6 DNA-binding domain"/>
    <property type="match status" value="1"/>
</dbReference>
<dbReference type="AlphaFoldDB" id="A0A6G1I7G5"/>
<sequence length="339" mass="37424">MGWGVIAELTGQTRPFPIRTRSPLRRPYLPFPRGPSLNPHRPQDIFFAMNTTLHGLYLHFPPAVPTLVYIALQSTMPSRLRPPVTPRPAPSTASQTPDGASSEDSTGHLLWTVAGTPLTPDTPYTPCPPYTPASRSALADITNTASANNKENTVPPTFLLTSTDKTNAIPQALPLSSTPNRRTLNTPFEHQTPLYSPSAIFLQVPCLQCVLKRLPCDQRLPSCSRCRRAGDGAVCLVQRVITHQEREDWGVGFGLARYVTLVRLGEGEGEWGEKKGVEEVLLERLQERLDRENWVLPVNDGRMGAFVPFCGGRVVDEVRGEMESRLYGLFAPRKSSGFS</sequence>
<dbReference type="GO" id="GO:0008270">
    <property type="term" value="F:zinc ion binding"/>
    <property type="evidence" value="ECO:0007669"/>
    <property type="project" value="InterPro"/>
</dbReference>
<evidence type="ECO:0000259" key="3">
    <source>
        <dbReference type="PROSITE" id="PS50048"/>
    </source>
</evidence>
<dbReference type="Proteomes" id="UP000799640">
    <property type="component" value="Unassembled WGS sequence"/>
</dbReference>
<dbReference type="GO" id="GO:0000981">
    <property type="term" value="F:DNA-binding transcription factor activity, RNA polymerase II-specific"/>
    <property type="evidence" value="ECO:0007669"/>
    <property type="project" value="InterPro"/>
</dbReference>
<evidence type="ECO:0000256" key="2">
    <source>
        <dbReference type="SAM" id="MobiDB-lite"/>
    </source>
</evidence>
<gene>
    <name evidence="4" type="ORF">EJ06DRAFT_578912</name>
</gene>
<dbReference type="CDD" id="cd00067">
    <property type="entry name" value="GAL4"/>
    <property type="match status" value="1"/>
</dbReference>
<evidence type="ECO:0000313" key="5">
    <source>
        <dbReference type="Proteomes" id="UP000799640"/>
    </source>
</evidence>
<evidence type="ECO:0000256" key="1">
    <source>
        <dbReference type="ARBA" id="ARBA00023242"/>
    </source>
</evidence>
<reference evidence="4" key="1">
    <citation type="journal article" date="2020" name="Stud. Mycol.">
        <title>101 Dothideomycetes genomes: a test case for predicting lifestyles and emergence of pathogens.</title>
        <authorList>
            <person name="Haridas S."/>
            <person name="Albert R."/>
            <person name="Binder M."/>
            <person name="Bloem J."/>
            <person name="Labutti K."/>
            <person name="Salamov A."/>
            <person name="Andreopoulos B."/>
            <person name="Baker S."/>
            <person name="Barry K."/>
            <person name="Bills G."/>
            <person name="Bluhm B."/>
            <person name="Cannon C."/>
            <person name="Castanera R."/>
            <person name="Culley D."/>
            <person name="Daum C."/>
            <person name="Ezra D."/>
            <person name="Gonzalez J."/>
            <person name="Henrissat B."/>
            <person name="Kuo A."/>
            <person name="Liang C."/>
            <person name="Lipzen A."/>
            <person name="Lutzoni F."/>
            <person name="Magnuson J."/>
            <person name="Mondo S."/>
            <person name="Nolan M."/>
            <person name="Ohm R."/>
            <person name="Pangilinan J."/>
            <person name="Park H.-J."/>
            <person name="Ramirez L."/>
            <person name="Alfaro M."/>
            <person name="Sun H."/>
            <person name="Tritt A."/>
            <person name="Yoshinaga Y."/>
            <person name="Zwiers L.-H."/>
            <person name="Turgeon B."/>
            <person name="Goodwin S."/>
            <person name="Spatafora J."/>
            <person name="Crous P."/>
            <person name="Grigoriev I."/>
        </authorList>
    </citation>
    <scope>NUCLEOTIDE SEQUENCE</scope>
    <source>
        <strain evidence="4">CBS 262.69</strain>
    </source>
</reference>
<feature type="compositionally biased region" description="Polar residues" evidence="2">
    <location>
        <begin position="91"/>
        <end position="104"/>
    </location>
</feature>
<dbReference type="PROSITE" id="PS50048">
    <property type="entry name" value="ZN2_CY6_FUNGAL_2"/>
    <property type="match status" value="1"/>
</dbReference>
<feature type="region of interest" description="Disordered" evidence="2">
    <location>
        <begin position="78"/>
        <end position="106"/>
    </location>
</feature>